<organism evidence="1 2">
    <name type="scientific">Corallincola platygyrae</name>
    <dbReference type="NCBI Taxonomy" id="1193278"/>
    <lineage>
        <taxon>Bacteria</taxon>
        <taxon>Pseudomonadati</taxon>
        <taxon>Pseudomonadota</taxon>
        <taxon>Gammaproteobacteria</taxon>
        <taxon>Alteromonadales</taxon>
        <taxon>Psychromonadaceae</taxon>
        <taxon>Corallincola</taxon>
    </lineage>
</organism>
<dbReference type="Proteomes" id="UP001597380">
    <property type="component" value="Unassembled WGS sequence"/>
</dbReference>
<dbReference type="RefSeq" id="WP_345340849.1">
    <property type="nucleotide sequence ID" value="NZ_BAABLI010000017.1"/>
</dbReference>
<dbReference type="Gene3D" id="3.40.630.30">
    <property type="match status" value="1"/>
</dbReference>
<proteinExistence type="predicted"/>
<comment type="caution">
    <text evidence="1">The sequence shown here is derived from an EMBL/GenBank/DDBJ whole genome shotgun (WGS) entry which is preliminary data.</text>
</comment>
<evidence type="ECO:0000313" key="1">
    <source>
        <dbReference type="EMBL" id="MFD2095970.1"/>
    </source>
</evidence>
<keyword evidence="2" id="KW-1185">Reference proteome</keyword>
<dbReference type="SUPFAM" id="SSF55729">
    <property type="entry name" value="Acyl-CoA N-acyltransferases (Nat)"/>
    <property type="match status" value="1"/>
</dbReference>
<dbReference type="InterPro" id="IPR016181">
    <property type="entry name" value="Acyl_CoA_acyltransferase"/>
</dbReference>
<protein>
    <recommendedName>
        <fullName evidence="3">N-acetyltransferase domain-containing protein</fullName>
    </recommendedName>
</protein>
<gene>
    <name evidence="1" type="ORF">ACFSJ3_08245</name>
</gene>
<evidence type="ECO:0000313" key="2">
    <source>
        <dbReference type="Proteomes" id="UP001597380"/>
    </source>
</evidence>
<reference evidence="2" key="1">
    <citation type="journal article" date="2019" name="Int. J. Syst. Evol. Microbiol.">
        <title>The Global Catalogue of Microorganisms (GCM) 10K type strain sequencing project: providing services to taxonomists for standard genome sequencing and annotation.</title>
        <authorList>
            <consortium name="The Broad Institute Genomics Platform"/>
            <consortium name="The Broad Institute Genome Sequencing Center for Infectious Disease"/>
            <person name="Wu L."/>
            <person name="Ma J."/>
        </authorList>
    </citation>
    <scope>NUCLEOTIDE SEQUENCE [LARGE SCALE GENOMIC DNA]</scope>
    <source>
        <strain evidence="2">CGMCC 1.10992</strain>
    </source>
</reference>
<evidence type="ECO:0008006" key="3">
    <source>
        <dbReference type="Google" id="ProtNLM"/>
    </source>
</evidence>
<sequence>MQYPLPDIDQQLYVDDHADKVIGLLGNAEFKTTLWRWQFHQRHQSPPIVMVDSQDKVKGFNGVMPVKVAINGDVVNAVWSCDFVVAADTRGKGVGKQVKLALQADYPRLMSLGISDSAVRVLSRMGWKQGDRVVTMRRLGSQRQWRDLVWLGCQKLLQYCFRQQVCAEGDLSWSDELPAKPQVDALSGRIVQDYPRMVVRDHDYLHWRYQRHPFVSYRYLTLTDQSGLIALLVVRDAAEHLRIVDYVGPGNERAIRCRLVKEVVSRYPASRVFSCTTSDPDWIDVLWREAFLPTGQQRFYVYSETDGEPKGWFLMAGDSDGELLQAARGATQR</sequence>
<accession>A0ABW4XK78</accession>
<dbReference type="EMBL" id="JBHUHT010000011">
    <property type="protein sequence ID" value="MFD2095970.1"/>
    <property type="molecule type" value="Genomic_DNA"/>
</dbReference>
<name>A0ABW4XK78_9GAMM</name>